<name>A0A6A5U8K3_9PLEO</name>
<gene>
    <name evidence="2" type="ORF">CC80DRAFT_503787</name>
</gene>
<dbReference type="Proteomes" id="UP000800035">
    <property type="component" value="Unassembled WGS sequence"/>
</dbReference>
<keyword evidence="3" id="KW-1185">Reference proteome</keyword>
<feature type="region of interest" description="Disordered" evidence="1">
    <location>
        <begin position="290"/>
        <end position="316"/>
    </location>
</feature>
<feature type="region of interest" description="Disordered" evidence="1">
    <location>
        <begin position="43"/>
        <end position="64"/>
    </location>
</feature>
<accession>A0A6A5U8K3</accession>
<evidence type="ECO:0000256" key="1">
    <source>
        <dbReference type="SAM" id="MobiDB-lite"/>
    </source>
</evidence>
<evidence type="ECO:0000313" key="2">
    <source>
        <dbReference type="EMBL" id="KAF1957447.1"/>
    </source>
</evidence>
<dbReference type="AlphaFoldDB" id="A0A6A5U8K3"/>
<organism evidence="2 3">
    <name type="scientific">Byssothecium circinans</name>
    <dbReference type="NCBI Taxonomy" id="147558"/>
    <lineage>
        <taxon>Eukaryota</taxon>
        <taxon>Fungi</taxon>
        <taxon>Dikarya</taxon>
        <taxon>Ascomycota</taxon>
        <taxon>Pezizomycotina</taxon>
        <taxon>Dothideomycetes</taxon>
        <taxon>Pleosporomycetidae</taxon>
        <taxon>Pleosporales</taxon>
        <taxon>Massarineae</taxon>
        <taxon>Massarinaceae</taxon>
        <taxon>Byssothecium</taxon>
    </lineage>
</organism>
<reference evidence="2" key="1">
    <citation type="journal article" date="2020" name="Stud. Mycol.">
        <title>101 Dothideomycetes genomes: a test case for predicting lifestyles and emergence of pathogens.</title>
        <authorList>
            <person name="Haridas S."/>
            <person name="Albert R."/>
            <person name="Binder M."/>
            <person name="Bloem J."/>
            <person name="Labutti K."/>
            <person name="Salamov A."/>
            <person name="Andreopoulos B."/>
            <person name="Baker S."/>
            <person name="Barry K."/>
            <person name="Bills G."/>
            <person name="Bluhm B."/>
            <person name="Cannon C."/>
            <person name="Castanera R."/>
            <person name="Culley D."/>
            <person name="Daum C."/>
            <person name="Ezra D."/>
            <person name="Gonzalez J."/>
            <person name="Henrissat B."/>
            <person name="Kuo A."/>
            <person name="Liang C."/>
            <person name="Lipzen A."/>
            <person name="Lutzoni F."/>
            <person name="Magnuson J."/>
            <person name="Mondo S."/>
            <person name="Nolan M."/>
            <person name="Ohm R."/>
            <person name="Pangilinan J."/>
            <person name="Park H.-J."/>
            <person name="Ramirez L."/>
            <person name="Alfaro M."/>
            <person name="Sun H."/>
            <person name="Tritt A."/>
            <person name="Yoshinaga Y."/>
            <person name="Zwiers L.-H."/>
            <person name="Turgeon B."/>
            <person name="Goodwin S."/>
            <person name="Spatafora J."/>
            <person name="Crous P."/>
            <person name="Grigoriev I."/>
        </authorList>
    </citation>
    <scope>NUCLEOTIDE SEQUENCE</scope>
    <source>
        <strain evidence="2">CBS 675.92</strain>
    </source>
</reference>
<feature type="region of interest" description="Disordered" evidence="1">
    <location>
        <begin position="247"/>
        <end position="274"/>
    </location>
</feature>
<protein>
    <submittedName>
        <fullName evidence="2">Uncharacterized protein</fullName>
    </submittedName>
</protein>
<dbReference type="EMBL" id="ML976989">
    <property type="protein sequence ID" value="KAF1957447.1"/>
    <property type="molecule type" value="Genomic_DNA"/>
</dbReference>
<proteinExistence type="predicted"/>
<sequence length="316" mass="34280">MERWSWMAEVAVAGVVVVWEERKLGGQRCRCRDALLGRRCGYDGHTRKQQASPRQQKGQERTVKEDRVVIDDESSTRGVNGWKTEESGDGVRVLVVRSPAGQEARDLTWLQSPGAAMGCQRAQNHPLTAVWPAAMEGSLRAKEADCTARRRRRMGRHYANDQSEDLRVSDKGRFFDNDIAVQMPGGRSAPTSMGCVNANARIDDYTTARQSKAADVLSELADPPQLRTNEPADLAGKPLKLLASRTQRLAPAAPARGRGRGRKDPGTPSEPGIKCCSGAAACPRAFVPEQQASDTSASGVGCDAPASRKSTATRRT</sequence>
<evidence type="ECO:0000313" key="3">
    <source>
        <dbReference type="Proteomes" id="UP000800035"/>
    </source>
</evidence>